<dbReference type="Pfam" id="PF03683">
    <property type="entry name" value="UPF0175"/>
    <property type="match status" value="1"/>
</dbReference>
<gene>
    <name evidence="1" type="ORF">QQ91_010600</name>
</gene>
<evidence type="ECO:0000313" key="1">
    <source>
        <dbReference type="EMBL" id="NEV67566.1"/>
    </source>
</evidence>
<sequence>MKITLDIPDPLTQDQPLSQADWLREIAVALFQQELITLGTASQIARMHQIQFQALLYDRGINLHYDLADYQADIASLRQNDWQ</sequence>
<dbReference type="InterPro" id="IPR005368">
    <property type="entry name" value="UPF0175"/>
</dbReference>
<reference evidence="1" key="1">
    <citation type="submission" date="2014-11" db="EMBL/GenBank/DDBJ databases">
        <authorList>
            <person name="Malar M.C."/>
            <person name="Sen D."/>
            <person name="Tripathy S."/>
        </authorList>
    </citation>
    <scope>NUCLEOTIDE SEQUENCE</scope>
    <source>
        <strain evidence="1">BDU141951</strain>
    </source>
</reference>
<comment type="caution">
    <text evidence="1">The sequence shown here is derived from an EMBL/GenBank/DDBJ whole genome shotgun (WGS) entry which is preliminary data.</text>
</comment>
<reference evidence="1" key="2">
    <citation type="journal article" date="2015" name="Genome Announc.">
        <title>Draft Genome Sequence of Filamentous Marine Cyanobacterium Lyngbya confervoides Strain BDU141951.</title>
        <authorList>
            <person name="Chandrababunaidu M.M."/>
            <person name="Sen D."/>
            <person name="Tripathy S."/>
        </authorList>
    </citation>
    <scope>NUCLEOTIDE SEQUENCE</scope>
    <source>
        <strain evidence="1">BDU141951</strain>
    </source>
</reference>
<dbReference type="AlphaFoldDB" id="A0A0C1V5X2"/>
<protein>
    <submittedName>
        <fullName evidence="1">UPF0175 family protein</fullName>
    </submittedName>
</protein>
<dbReference type="EMBL" id="JTHE02000003">
    <property type="protein sequence ID" value="NEV67566.1"/>
    <property type="molecule type" value="Genomic_DNA"/>
</dbReference>
<organism evidence="1">
    <name type="scientific">Lyngbya confervoides BDU141951</name>
    <dbReference type="NCBI Taxonomy" id="1574623"/>
    <lineage>
        <taxon>Bacteria</taxon>
        <taxon>Bacillati</taxon>
        <taxon>Cyanobacteriota</taxon>
        <taxon>Cyanophyceae</taxon>
        <taxon>Oscillatoriophycideae</taxon>
        <taxon>Oscillatoriales</taxon>
        <taxon>Microcoleaceae</taxon>
        <taxon>Lyngbya</taxon>
    </lineage>
</organism>
<name>A0A0C1V5X2_9CYAN</name>
<reference evidence="1" key="3">
    <citation type="submission" date="2020-02" db="EMBL/GenBank/DDBJ databases">
        <authorList>
            <person name="Sarangi A.N."/>
            <person name="Ghosh S."/>
            <person name="Mukherjee M."/>
            <person name="Tripathy S."/>
        </authorList>
    </citation>
    <scope>NUCLEOTIDE SEQUENCE</scope>
    <source>
        <strain evidence="1">BDU141951</strain>
    </source>
</reference>
<accession>A0A0C1V5X2</accession>
<proteinExistence type="predicted"/>